<reference evidence="4 5" key="1">
    <citation type="submission" date="2016-11" db="EMBL/GenBank/DDBJ databases">
        <authorList>
            <person name="Jaros S."/>
            <person name="Januszkiewicz K."/>
            <person name="Wedrychowicz H."/>
        </authorList>
    </citation>
    <scope>NUCLEOTIDE SEQUENCE [LARGE SCALE GENOMIC DNA]</scope>
    <source>
        <strain evidence="4 5">DSM 15930</strain>
    </source>
</reference>
<organism evidence="4 5">
    <name type="scientific">Anaerosporobacter mobilis DSM 15930</name>
    <dbReference type="NCBI Taxonomy" id="1120996"/>
    <lineage>
        <taxon>Bacteria</taxon>
        <taxon>Bacillati</taxon>
        <taxon>Bacillota</taxon>
        <taxon>Clostridia</taxon>
        <taxon>Lachnospirales</taxon>
        <taxon>Lachnospiraceae</taxon>
        <taxon>Anaerosporobacter</taxon>
    </lineage>
</organism>
<dbReference type="OrthoDB" id="9769353at2"/>
<dbReference type="Gene3D" id="3.90.1750.20">
    <property type="entry name" value="Putative Large Serine Recombinase, Chain B, Domain 2"/>
    <property type="match status" value="1"/>
</dbReference>
<dbReference type="CDD" id="cd00338">
    <property type="entry name" value="Ser_Recombinase"/>
    <property type="match status" value="1"/>
</dbReference>
<feature type="coiled-coil region" evidence="1">
    <location>
        <begin position="407"/>
        <end position="493"/>
    </location>
</feature>
<evidence type="ECO:0000313" key="5">
    <source>
        <dbReference type="Proteomes" id="UP000184038"/>
    </source>
</evidence>
<evidence type="ECO:0000313" key="4">
    <source>
        <dbReference type="EMBL" id="SHM06032.1"/>
    </source>
</evidence>
<dbReference type="PROSITE" id="PS51736">
    <property type="entry name" value="RECOMBINASES_3"/>
    <property type="match status" value="1"/>
</dbReference>
<dbReference type="InterPro" id="IPR050639">
    <property type="entry name" value="SSR_resolvase"/>
</dbReference>
<evidence type="ECO:0000259" key="3">
    <source>
        <dbReference type="PROSITE" id="PS51737"/>
    </source>
</evidence>
<feature type="domain" description="Recombinase" evidence="3">
    <location>
        <begin position="158"/>
        <end position="283"/>
    </location>
</feature>
<dbReference type="Gene3D" id="3.40.50.1390">
    <property type="entry name" value="Resolvase, N-terminal catalytic domain"/>
    <property type="match status" value="1"/>
</dbReference>
<dbReference type="GO" id="GO:0003677">
    <property type="term" value="F:DNA binding"/>
    <property type="evidence" value="ECO:0007669"/>
    <property type="project" value="InterPro"/>
</dbReference>
<feature type="domain" description="Resolvase/invertase-type recombinase catalytic" evidence="2">
    <location>
        <begin position="3"/>
        <end position="151"/>
    </location>
</feature>
<dbReference type="InterPro" id="IPR011109">
    <property type="entry name" value="DNA_bind_recombinase_dom"/>
</dbReference>
<protein>
    <submittedName>
        <fullName evidence="4">Site-specific DNA recombinase</fullName>
    </submittedName>
</protein>
<dbReference type="Pfam" id="PF07508">
    <property type="entry name" value="Recombinase"/>
    <property type="match status" value="1"/>
</dbReference>
<dbReference type="STRING" id="1120996.SAMN02746066_00577"/>
<dbReference type="InterPro" id="IPR006119">
    <property type="entry name" value="Resolv_N"/>
</dbReference>
<dbReference type="RefSeq" id="WP_084139052.1">
    <property type="nucleotide sequence ID" value="NZ_FRCP01000006.1"/>
</dbReference>
<evidence type="ECO:0000256" key="1">
    <source>
        <dbReference type="SAM" id="Coils"/>
    </source>
</evidence>
<dbReference type="EMBL" id="FRCP01000006">
    <property type="protein sequence ID" value="SHM06032.1"/>
    <property type="molecule type" value="Genomic_DNA"/>
</dbReference>
<dbReference type="InterPro" id="IPR038109">
    <property type="entry name" value="DNA_bind_recomb_sf"/>
</dbReference>
<sequence length="552" mass="64848">MIYVAAYCRVSTEREDQTNSFESQQRYFREYIRRTDGFELYQIYAEEGISGTSTKKRKAFNRMIEDAREGKFQMILTKEISRFARNTLDSIYYTRELKRHGVGVFFLNDNINTLDPDAELRLTILSSIAQEESRRTSERVKWGQKRRMEQGVVFGSSMLGYDVQNGQIYRNEEGAKVVCRIYDKFLLEGKGTYVIAKELQEEGILPLRAKRWSSSVILRILRNEKYCGDLVQKKTYTPDYLTHEKRYNYGEEEYVIVQNHHAPIVDREVFNQVQVILDSRAKKIASKERESSRYAFSGKILCGRCGKYYIARARIRKDGSTYLVWRCYHRETDVEESNENEKVGDNIDENKRVGNGIDKGCIFSCIKNEELVEMIKKITIQLPIDKKKFMVQMMELLKRCLDREEGSKEIQDRLVEIEEEQKRLLHAYRKSYITEAEFVAAREECRQEEERYKSISRRDSKDNALVSEVEITLDMAKADNNNLNDKVMEERVESIKGILQDIIYGVGFNDTVCQEIVERIVRIALDTYDVYYKGLPGGWRVYWVEEGRKTGY</sequence>
<keyword evidence="1" id="KW-0175">Coiled coil</keyword>
<dbReference type="GO" id="GO:0000150">
    <property type="term" value="F:DNA strand exchange activity"/>
    <property type="evidence" value="ECO:0007669"/>
    <property type="project" value="InterPro"/>
</dbReference>
<dbReference type="SUPFAM" id="SSF53041">
    <property type="entry name" value="Resolvase-like"/>
    <property type="match status" value="1"/>
</dbReference>
<proteinExistence type="predicted"/>
<dbReference type="PROSITE" id="PS51737">
    <property type="entry name" value="RECOMBINASE_DNA_BIND"/>
    <property type="match status" value="1"/>
</dbReference>
<name>A0A1M7FPI3_9FIRM</name>
<dbReference type="PANTHER" id="PTHR30461">
    <property type="entry name" value="DNA-INVERTASE FROM LAMBDOID PROPHAGE"/>
    <property type="match status" value="1"/>
</dbReference>
<evidence type="ECO:0000259" key="2">
    <source>
        <dbReference type="PROSITE" id="PS51736"/>
    </source>
</evidence>
<dbReference type="InterPro" id="IPR036162">
    <property type="entry name" value="Resolvase-like_N_sf"/>
</dbReference>
<dbReference type="Proteomes" id="UP000184038">
    <property type="component" value="Unassembled WGS sequence"/>
</dbReference>
<dbReference type="SMART" id="SM00857">
    <property type="entry name" value="Resolvase"/>
    <property type="match status" value="1"/>
</dbReference>
<gene>
    <name evidence="4" type="ORF">SAMN02746066_00577</name>
</gene>
<dbReference type="Pfam" id="PF00239">
    <property type="entry name" value="Resolvase"/>
    <property type="match status" value="1"/>
</dbReference>
<dbReference type="PANTHER" id="PTHR30461:SF23">
    <property type="entry name" value="DNA RECOMBINASE-RELATED"/>
    <property type="match status" value="1"/>
</dbReference>
<accession>A0A1M7FPI3</accession>
<keyword evidence="5" id="KW-1185">Reference proteome</keyword>
<dbReference type="AlphaFoldDB" id="A0A1M7FPI3"/>